<dbReference type="InterPro" id="IPR037066">
    <property type="entry name" value="Plug_dom_sf"/>
</dbReference>
<evidence type="ECO:0000256" key="7">
    <source>
        <dbReference type="ARBA" id="ARBA00023237"/>
    </source>
</evidence>
<keyword evidence="5 9" id="KW-0798">TonB box</keyword>
<dbReference type="InterPro" id="IPR036942">
    <property type="entry name" value="Beta-barrel_TonB_sf"/>
</dbReference>
<dbReference type="InterPro" id="IPR000531">
    <property type="entry name" value="Beta-barrel_TonB"/>
</dbReference>
<dbReference type="eggNOG" id="COG1629">
    <property type="taxonomic scope" value="Bacteria"/>
</dbReference>
<dbReference type="Gene3D" id="2.60.40.1120">
    <property type="entry name" value="Carboxypeptidase-like, regulatory domain"/>
    <property type="match status" value="1"/>
</dbReference>
<dbReference type="Proteomes" id="UP000001036">
    <property type="component" value="Chromosome"/>
</dbReference>
<dbReference type="NCBIfam" id="TIGR01782">
    <property type="entry name" value="TonB-Xanth-Caul"/>
    <property type="match status" value="1"/>
</dbReference>
<dbReference type="InterPro" id="IPR012910">
    <property type="entry name" value="Plug_dom"/>
</dbReference>
<reference evidence="12 13" key="1">
    <citation type="journal article" date="2008" name="J. Bacteriol.">
        <title>Insights into plant cell wall degradation from the genome sequence of the soil bacterium Cellvibrio japonicus.</title>
        <authorList>
            <person name="Deboy R.T."/>
            <person name="Mongodin E.F."/>
            <person name="Fouts D.E."/>
            <person name="Tailford L.E."/>
            <person name="Khouri H."/>
            <person name="Emerson J.B."/>
            <person name="Mohamoud Y."/>
            <person name="Watkins K."/>
            <person name="Henrissat B."/>
            <person name="Gilbert H.J."/>
            <person name="Nelson K.E."/>
        </authorList>
    </citation>
    <scope>NUCLEOTIDE SEQUENCE [LARGE SCALE GENOMIC DNA]</scope>
    <source>
        <strain evidence="12 13">Ueda107</strain>
    </source>
</reference>
<evidence type="ECO:0000313" key="12">
    <source>
        <dbReference type="EMBL" id="ACE82836.1"/>
    </source>
</evidence>
<accession>B3PKT5</accession>
<dbReference type="STRING" id="498211.CJA_0842"/>
<dbReference type="PANTHER" id="PTHR40980:SF4">
    <property type="entry name" value="TONB-DEPENDENT RECEPTOR-LIKE BETA-BARREL DOMAIN-CONTAINING PROTEIN"/>
    <property type="match status" value="1"/>
</dbReference>
<dbReference type="PROSITE" id="PS52016">
    <property type="entry name" value="TONB_DEPENDENT_REC_3"/>
    <property type="match status" value="1"/>
</dbReference>
<keyword evidence="13" id="KW-1185">Reference proteome</keyword>
<evidence type="ECO:0000256" key="1">
    <source>
        <dbReference type="ARBA" id="ARBA00004571"/>
    </source>
</evidence>
<dbReference type="InterPro" id="IPR039426">
    <property type="entry name" value="TonB-dep_rcpt-like"/>
</dbReference>
<evidence type="ECO:0000256" key="9">
    <source>
        <dbReference type="RuleBase" id="RU003357"/>
    </source>
</evidence>
<dbReference type="Pfam" id="PF00593">
    <property type="entry name" value="TonB_dep_Rec_b-barrel"/>
    <property type="match status" value="1"/>
</dbReference>
<evidence type="ECO:0000256" key="6">
    <source>
        <dbReference type="ARBA" id="ARBA00023136"/>
    </source>
</evidence>
<keyword evidence="4 8" id="KW-0812">Transmembrane</keyword>
<evidence type="ECO:0000313" key="13">
    <source>
        <dbReference type="Proteomes" id="UP000001036"/>
    </source>
</evidence>
<dbReference type="CDD" id="cd01347">
    <property type="entry name" value="ligand_gated_channel"/>
    <property type="match status" value="1"/>
</dbReference>
<gene>
    <name evidence="12" type="primary">cirA</name>
    <name evidence="12" type="ordered locus">CJA_0842</name>
</gene>
<dbReference type="SUPFAM" id="SSF49464">
    <property type="entry name" value="Carboxypeptidase regulatory domain-like"/>
    <property type="match status" value="1"/>
</dbReference>
<keyword evidence="2 8" id="KW-0813">Transport</keyword>
<name>B3PKT5_CELJU</name>
<keyword evidence="12" id="KW-0675">Receptor</keyword>
<dbReference type="PANTHER" id="PTHR40980">
    <property type="entry name" value="PLUG DOMAIN-CONTAINING PROTEIN"/>
    <property type="match status" value="1"/>
</dbReference>
<dbReference type="KEGG" id="cja:CJA_0842"/>
<feature type="domain" description="TonB-dependent receptor-like beta-barrel" evidence="10">
    <location>
        <begin position="499"/>
        <end position="900"/>
    </location>
</feature>
<dbReference type="AlphaFoldDB" id="B3PKT5"/>
<dbReference type="Gene3D" id="2.170.130.10">
    <property type="entry name" value="TonB-dependent receptor, plug domain"/>
    <property type="match status" value="1"/>
</dbReference>
<dbReference type="Pfam" id="PF07715">
    <property type="entry name" value="Plug"/>
    <property type="match status" value="1"/>
</dbReference>
<dbReference type="GO" id="GO:0009279">
    <property type="term" value="C:cell outer membrane"/>
    <property type="evidence" value="ECO:0007669"/>
    <property type="project" value="UniProtKB-SubCell"/>
</dbReference>
<evidence type="ECO:0000259" key="11">
    <source>
        <dbReference type="Pfam" id="PF07715"/>
    </source>
</evidence>
<protein>
    <submittedName>
        <fullName evidence="12">TonB-dependent receptor</fullName>
    </submittedName>
</protein>
<evidence type="ECO:0000256" key="4">
    <source>
        <dbReference type="ARBA" id="ARBA00022692"/>
    </source>
</evidence>
<proteinExistence type="inferred from homology"/>
<dbReference type="eggNOG" id="COG4771">
    <property type="taxonomic scope" value="Bacteria"/>
</dbReference>
<dbReference type="EMBL" id="CP000934">
    <property type="protein sequence ID" value="ACE82836.1"/>
    <property type="molecule type" value="Genomic_DNA"/>
</dbReference>
<comment type="subcellular location">
    <subcellularLocation>
        <location evidence="1 8">Cell outer membrane</location>
        <topology evidence="1 8">Multi-pass membrane protein</topology>
    </subcellularLocation>
</comment>
<organism evidence="12 13">
    <name type="scientific">Cellvibrio japonicus (strain Ueda107)</name>
    <name type="common">Pseudomonas fluorescens subsp. cellulosa</name>
    <dbReference type="NCBI Taxonomy" id="498211"/>
    <lineage>
        <taxon>Bacteria</taxon>
        <taxon>Pseudomonadati</taxon>
        <taxon>Pseudomonadota</taxon>
        <taxon>Gammaproteobacteria</taxon>
        <taxon>Cellvibrionales</taxon>
        <taxon>Cellvibrionaceae</taxon>
        <taxon>Cellvibrio</taxon>
    </lineage>
</organism>
<evidence type="ECO:0000256" key="3">
    <source>
        <dbReference type="ARBA" id="ARBA00022452"/>
    </source>
</evidence>
<dbReference type="SUPFAM" id="SSF56935">
    <property type="entry name" value="Porins"/>
    <property type="match status" value="1"/>
</dbReference>
<evidence type="ECO:0000256" key="2">
    <source>
        <dbReference type="ARBA" id="ARBA00022448"/>
    </source>
</evidence>
<evidence type="ECO:0000256" key="5">
    <source>
        <dbReference type="ARBA" id="ARBA00023077"/>
    </source>
</evidence>
<dbReference type="InterPro" id="IPR010104">
    <property type="entry name" value="TonB_rcpt_bac"/>
</dbReference>
<evidence type="ECO:0000259" key="10">
    <source>
        <dbReference type="Pfam" id="PF00593"/>
    </source>
</evidence>
<sequence length="934" mass="103310">MKHTNRMTSLESVQKRRQPVRIPFMKTALAVALACAGLPVLADARLQGYVSAGEPAIALQGARVRILELNREAVSQRDGRFIFLDVKPGTYTLVSSYLGADDVQERITLVDHQTHQVNFSLKGVSGVVENIIVIGQAAGINKALNKQRSADNLITVVSADAIGQFPDTNVSEALQRLPGLSVERDQGEGRYVRVRGMSPDFNAVTINGVGVPGPDADRRAVALDVIPSDLLENLVVTKSVTPDMDANSLGGSIDVQSLSAFDRDGFFYQFTAEGSYDDNTAQTSPKLALTTSKRFSVGSGNDNLGIAAGISHFKREFGSDNVETGGAWDFGDGQDLLEEMEQRDYRITRERSGVVFNLDYKPGNSTHLYWRNLYSEYTDKEIRLGTVIEFDEPLASGEQGIAEVARELKDRAETQKIFSSALGGKTDFERWSINYGLGYSKSGENEPEHVAGAVFTLDEGVIADEVFELGYQGKRNIRVNAPAEFYQAQSYRLDEVELASSDTNDESLSLHLDFTRELTLADHPAQLKLGVKRVEREKDNDASVWVSEEFIGDTSLTQFAAGPVDYRLGEFGPQIRARAIKAVLDNVEEDELESRIGDFDITEDTSAAYVMGRIDLGNLRLLSGVRYEQTDFSARGYAYDGVADEMNTQTFSNDHDYWLPALHVRYSFSDNTQVRAAWTNTVVRPGFGQLSPGRVLEEDDGEIEASFGNPDLKPLESSNLDLGIEHYPGAASVISAYVFYKSIDHFAYQTDLAGSAGYEGFAEAMTFVNGKRAELTGIELAASRQFSNLPAPWNGLLVGGNATWVDSTARIGSNDDGEWSERDIPLPSQSDVSANLMLGYESDRWSARLSANYKSEYLLEVLDPLDVDYDTYVDEQLQLDFSLRYFVSDNIKLHVEALNLTDEVYYTWVKSPRYNAQYEAYGPTYKLGITFMSF</sequence>
<dbReference type="Pfam" id="PF13620">
    <property type="entry name" value="CarboxypepD_reg"/>
    <property type="match status" value="1"/>
</dbReference>
<dbReference type="Gene3D" id="2.40.170.20">
    <property type="entry name" value="TonB-dependent receptor, beta-barrel domain"/>
    <property type="match status" value="1"/>
</dbReference>
<keyword evidence="7 8" id="KW-0998">Cell outer membrane</keyword>
<keyword evidence="3 8" id="KW-1134">Transmembrane beta strand</keyword>
<evidence type="ECO:0000256" key="8">
    <source>
        <dbReference type="PROSITE-ProRule" id="PRU01360"/>
    </source>
</evidence>
<comment type="similarity">
    <text evidence="8 9">Belongs to the TonB-dependent receptor family.</text>
</comment>
<keyword evidence="6 8" id="KW-0472">Membrane</keyword>
<feature type="domain" description="TonB-dependent receptor plug" evidence="11">
    <location>
        <begin position="147"/>
        <end position="251"/>
    </location>
</feature>
<dbReference type="InterPro" id="IPR008969">
    <property type="entry name" value="CarboxyPept-like_regulatory"/>
</dbReference>
<dbReference type="HOGENOM" id="CLU_006935_1_2_6"/>